<proteinExistence type="predicted"/>
<accession>A0A8D7ZVS0</accession>
<dbReference type="AlphaFoldDB" id="A0A8D7ZVS0"/>
<dbReference type="EMBL" id="HBUE01000773">
    <property type="protein sequence ID" value="CAG6443691.1"/>
    <property type="molecule type" value="Transcribed_RNA"/>
</dbReference>
<reference evidence="2" key="1">
    <citation type="submission" date="2021-05" db="EMBL/GenBank/DDBJ databases">
        <authorList>
            <person name="Alioto T."/>
            <person name="Alioto T."/>
            <person name="Gomez Garrido J."/>
        </authorList>
    </citation>
    <scope>NUCLEOTIDE SEQUENCE</scope>
</reference>
<protein>
    <submittedName>
        <fullName evidence="2">(northern house mosquito) hypothetical protein</fullName>
    </submittedName>
</protein>
<name>A0A8D7ZVS0_CULPI</name>
<evidence type="ECO:0000313" key="2">
    <source>
        <dbReference type="EMBL" id="CAG6443691.1"/>
    </source>
</evidence>
<keyword evidence="1" id="KW-1133">Transmembrane helix</keyword>
<evidence type="ECO:0000256" key="1">
    <source>
        <dbReference type="SAM" id="Phobius"/>
    </source>
</evidence>
<organism evidence="2">
    <name type="scientific">Culex pipiens</name>
    <name type="common">House mosquito</name>
    <dbReference type="NCBI Taxonomy" id="7175"/>
    <lineage>
        <taxon>Eukaryota</taxon>
        <taxon>Metazoa</taxon>
        <taxon>Ecdysozoa</taxon>
        <taxon>Arthropoda</taxon>
        <taxon>Hexapoda</taxon>
        <taxon>Insecta</taxon>
        <taxon>Pterygota</taxon>
        <taxon>Neoptera</taxon>
        <taxon>Endopterygota</taxon>
        <taxon>Diptera</taxon>
        <taxon>Nematocera</taxon>
        <taxon>Culicoidea</taxon>
        <taxon>Culicidae</taxon>
        <taxon>Culicinae</taxon>
        <taxon>Culicini</taxon>
        <taxon>Culex</taxon>
        <taxon>Culex</taxon>
    </lineage>
</organism>
<keyword evidence="1" id="KW-0472">Membrane</keyword>
<sequence>MKVPILYLFFNFGIVVMFLLYKDRRRWARNRGRMCKACSNVCECLEIEESIQIYTVRYRTSDLNTLIVRAINYCYLMRARDDLLFVDGFCAGLDGLLDRRRRLQIGVNLLDKGFGSGVGVVLVVVQARVDRLGCWRNLMNQNSLTRWRGSISLAQLDHLPADSSGVGFRSGSTCSAFAVQATSKGSTGTDSVAGRRPSVQTASGASVAVQNSTEACAGLLSVGRSGRCGESSVGRISGQ</sequence>
<keyword evidence="1" id="KW-0812">Transmembrane</keyword>
<feature type="transmembrane region" description="Helical" evidence="1">
    <location>
        <begin position="6"/>
        <end position="21"/>
    </location>
</feature>